<dbReference type="AlphaFoldDB" id="A6DS90"/>
<keyword evidence="3" id="KW-1185">Reference proteome</keyword>
<dbReference type="GO" id="GO:0004672">
    <property type="term" value="F:protein kinase activity"/>
    <property type="evidence" value="ECO:0007669"/>
    <property type="project" value="InterPro"/>
</dbReference>
<dbReference type="InterPro" id="IPR011009">
    <property type="entry name" value="Kinase-like_dom_sf"/>
</dbReference>
<dbReference type="GO" id="GO:0005524">
    <property type="term" value="F:ATP binding"/>
    <property type="evidence" value="ECO:0007669"/>
    <property type="project" value="InterPro"/>
</dbReference>
<organism evidence="2 3">
    <name type="scientific">Lentisphaera araneosa HTCC2155</name>
    <dbReference type="NCBI Taxonomy" id="313628"/>
    <lineage>
        <taxon>Bacteria</taxon>
        <taxon>Pseudomonadati</taxon>
        <taxon>Lentisphaerota</taxon>
        <taxon>Lentisphaeria</taxon>
        <taxon>Lentisphaerales</taxon>
        <taxon>Lentisphaeraceae</taxon>
        <taxon>Lentisphaera</taxon>
    </lineage>
</organism>
<gene>
    <name evidence="2" type="ORF">LNTAR_23814</name>
</gene>
<dbReference type="PANTHER" id="PTHR43173">
    <property type="entry name" value="ABC1 FAMILY PROTEIN"/>
    <property type="match status" value="1"/>
</dbReference>
<dbReference type="Gene3D" id="1.10.510.10">
    <property type="entry name" value="Transferase(Phosphotransferase) domain 1"/>
    <property type="match status" value="1"/>
</dbReference>
<evidence type="ECO:0000313" key="3">
    <source>
        <dbReference type="Proteomes" id="UP000004947"/>
    </source>
</evidence>
<sequence length="439" mass="50623">MKSLNSIPTSKVSRAGKVAVAGLKVGGNYLKHYGKKVTNQKTSQEALDQDNAADVYNCLSEMKGSALKVAQMLSMDRGALPKAYTDQFAMAQYQSPPLSAPLVNKILKRELGKKPEKVFQNFSPNAERAASIGQVHKAVYKNQEVAIKLQYPGVADSISSDLKLVKPFALKLLKLKSAEVKVYFSEIEKKMLEETHYLQELEQGSSLAEKCQHLDYLRFPQYFRELSSERLLVMEWLHGKHVDEFFNEEISQEDRDAIGQKLWDFYHFQMHELKWLHADPHPGNFLIGEKGDLRVIDFGCMKKVPEDFYTNYFLGVDQGLFDDDKRFHQNLLDLEILRPDDSPKAVKFFTKNFKKLMKLAMRPFHYTEFDFADDSFFMELYEMGDRIKREQDKEGHSHNRGSKHFIYTNRTYYGLYNILSLLKAKVKINIITHKAGPST</sequence>
<dbReference type="EMBL" id="ABCK01000028">
    <property type="protein sequence ID" value="EDM25550.1"/>
    <property type="molecule type" value="Genomic_DNA"/>
</dbReference>
<reference evidence="2 3" key="1">
    <citation type="journal article" date="2010" name="J. Bacteriol.">
        <title>Genome sequence of Lentisphaera araneosa HTCC2155T, the type species of the order Lentisphaerales in the phylum Lentisphaerae.</title>
        <authorList>
            <person name="Thrash J.C."/>
            <person name="Cho J.C."/>
            <person name="Vergin K.L."/>
            <person name="Morris R.M."/>
            <person name="Giovannoni S.J."/>
        </authorList>
    </citation>
    <scope>NUCLEOTIDE SEQUENCE [LARGE SCALE GENOMIC DNA]</scope>
    <source>
        <strain evidence="2 3">HTCC2155</strain>
    </source>
</reference>
<dbReference type="SUPFAM" id="SSF56112">
    <property type="entry name" value="Protein kinase-like (PK-like)"/>
    <property type="match status" value="1"/>
</dbReference>
<proteinExistence type="predicted"/>
<dbReference type="STRING" id="313628.LNTAR_23814"/>
<dbReference type="PANTHER" id="PTHR43173:SF19">
    <property type="entry name" value="AARF DOMAIN-CONTAINING PROTEIN KINASE 1"/>
    <property type="match status" value="1"/>
</dbReference>
<evidence type="ECO:0000259" key="1">
    <source>
        <dbReference type="PROSITE" id="PS50011"/>
    </source>
</evidence>
<feature type="domain" description="Protein kinase" evidence="1">
    <location>
        <begin position="121"/>
        <end position="439"/>
    </location>
</feature>
<dbReference type="RefSeq" id="WP_007280705.1">
    <property type="nucleotide sequence ID" value="NZ_ABCK01000028.1"/>
</dbReference>
<comment type="caution">
    <text evidence="2">The sequence shown here is derived from an EMBL/GenBank/DDBJ whole genome shotgun (WGS) entry which is preliminary data.</text>
</comment>
<dbReference type="Pfam" id="PF03109">
    <property type="entry name" value="ABC1"/>
    <property type="match status" value="1"/>
</dbReference>
<dbReference type="InterPro" id="IPR000719">
    <property type="entry name" value="Prot_kinase_dom"/>
</dbReference>
<evidence type="ECO:0000313" key="2">
    <source>
        <dbReference type="EMBL" id="EDM25550.1"/>
    </source>
</evidence>
<dbReference type="Proteomes" id="UP000004947">
    <property type="component" value="Unassembled WGS sequence"/>
</dbReference>
<dbReference type="InterPro" id="IPR004147">
    <property type="entry name" value="ABC1_dom"/>
</dbReference>
<dbReference type="InterPro" id="IPR051130">
    <property type="entry name" value="Mito_struct-func_regulator"/>
</dbReference>
<accession>A6DS90</accession>
<dbReference type="PROSITE" id="PS50011">
    <property type="entry name" value="PROTEIN_KINASE_DOM"/>
    <property type="match status" value="1"/>
</dbReference>
<protein>
    <submittedName>
        <fullName evidence="2">ABC1 family protein</fullName>
    </submittedName>
</protein>
<dbReference type="eggNOG" id="COG0661">
    <property type="taxonomic scope" value="Bacteria"/>
</dbReference>
<name>A6DS90_9BACT</name>
<dbReference type="OrthoDB" id="9795390at2"/>